<evidence type="ECO:0000256" key="1">
    <source>
        <dbReference type="ARBA" id="ARBA00023015"/>
    </source>
</evidence>
<dbReference type="Pfam" id="PF12833">
    <property type="entry name" value="HTH_18"/>
    <property type="match status" value="1"/>
</dbReference>
<dbReference type="PANTHER" id="PTHR47894">
    <property type="entry name" value="HTH-TYPE TRANSCRIPTIONAL REGULATOR GADX"/>
    <property type="match status" value="1"/>
</dbReference>
<dbReference type="Pfam" id="PF12625">
    <property type="entry name" value="Arabinose_bd"/>
    <property type="match status" value="1"/>
</dbReference>
<dbReference type="Gene3D" id="1.10.10.60">
    <property type="entry name" value="Homeodomain-like"/>
    <property type="match status" value="1"/>
</dbReference>
<accession>A0ABY2WY32</accession>
<dbReference type="InterPro" id="IPR032687">
    <property type="entry name" value="AraC-type_N"/>
</dbReference>
<evidence type="ECO:0000313" key="5">
    <source>
        <dbReference type="EMBL" id="TMV07780.1"/>
    </source>
</evidence>
<comment type="caution">
    <text evidence="5">The sequence shown here is derived from an EMBL/GenBank/DDBJ whole genome shotgun (WGS) entry which is preliminary data.</text>
</comment>
<keyword evidence="6" id="KW-1185">Reference proteome</keyword>
<dbReference type="PRINTS" id="PR00032">
    <property type="entry name" value="HTHARAC"/>
</dbReference>
<dbReference type="PANTHER" id="PTHR47894:SF1">
    <property type="entry name" value="HTH-TYPE TRANSCRIPTIONAL REGULATOR VQSM"/>
    <property type="match status" value="1"/>
</dbReference>
<dbReference type="Proteomes" id="UP001193035">
    <property type="component" value="Unassembled WGS sequence"/>
</dbReference>
<dbReference type="SUPFAM" id="SSF46689">
    <property type="entry name" value="Homeodomain-like"/>
    <property type="match status" value="1"/>
</dbReference>
<name>A0ABY2WY32_9RHOB</name>
<dbReference type="InterPro" id="IPR009057">
    <property type="entry name" value="Homeodomain-like_sf"/>
</dbReference>
<evidence type="ECO:0000313" key="6">
    <source>
        <dbReference type="Proteomes" id="UP001193035"/>
    </source>
</evidence>
<proteinExistence type="predicted"/>
<evidence type="ECO:0000259" key="4">
    <source>
        <dbReference type="PROSITE" id="PS01124"/>
    </source>
</evidence>
<dbReference type="PROSITE" id="PS01124">
    <property type="entry name" value="HTH_ARAC_FAMILY_2"/>
    <property type="match status" value="1"/>
</dbReference>
<organism evidence="5 6">
    <name type="scientific">Ruegeria sediminis</name>
    <dbReference type="NCBI Taxonomy" id="2583820"/>
    <lineage>
        <taxon>Bacteria</taxon>
        <taxon>Pseudomonadati</taxon>
        <taxon>Pseudomonadota</taxon>
        <taxon>Alphaproteobacteria</taxon>
        <taxon>Rhodobacterales</taxon>
        <taxon>Roseobacteraceae</taxon>
        <taxon>Ruegeria</taxon>
    </lineage>
</organism>
<keyword evidence="2" id="KW-0238">DNA-binding</keyword>
<keyword evidence="3" id="KW-0804">Transcription</keyword>
<dbReference type="SMART" id="SM00342">
    <property type="entry name" value="HTH_ARAC"/>
    <property type="match status" value="1"/>
</dbReference>
<gene>
    <name evidence="5" type="ORF">FGK63_09970</name>
</gene>
<evidence type="ECO:0000256" key="2">
    <source>
        <dbReference type="ARBA" id="ARBA00023125"/>
    </source>
</evidence>
<dbReference type="EMBL" id="VCPD01000003">
    <property type="protein sequence ID" value="TMV07780.1"/>
    <property type="molecule type" value="Genomic_DNA"/>
</dbReference>
<dbReference type="InterPro" id="IPR020449">
    <property type="entry name" value="Tscrpt_reg_AraC-type_HTH"/>
</dbReference>
<protein>
    <submittedName>
        <fullName evidence="5">AraC family transcriptional regulator</fullName>
    </submittedName>
</protein>
<sequence>MAPFLQAVERAGLSAIDLGASVGITPEMLSDPSALAPANSIYRFAELASDVMGEPHLGVKLGLDPEITQWPVVADAFLNSSVMVEFFARFLLDAQKFTTKVDFRLQLGGEVSWFERDRGFAPSQMPAQIDAFSVGLFVNLFREALGDRWQGAKMTFRVCDPEVARIKAIGNCALAKSDARTLAFSFPSEWLVLPLQRQQSTEAATRTPKPPSDALIAAIRSNIRLNLANPEFGVPYLVEQMGFNRRSVQKYLRERGSGLADLIEEERRKLAFNLLEQTDQSLEEISQALGYTDVSNFSRAFRRWSGVAPSNWREGWR</sequence>
<reference evidence="5 6" key="1">
    <citation type="submission" date="2019-05" db="EMBL/GenBank/DDBJ databases">
        <title>Ruegeria sp. nov., isolated from tidal flat.</title>
        <authorList>
            <person name="Kim W."/>
        </authorList>
    </citation>
    <scope>NUCLEOTIDE SEQUENCE [LARGE SCALE GENOMIC DNA]</scope>
    <source>
        <strain evidence="5 6">CAU 1488</strain>
    </source>
</reference>
<dbReference type="InterPro" id="IPR018060">
    <property type="entry name" value="HTH_AraC"/>
</dbReference>
<evidence type="ECO:0000256" key="3">
    <source>
        <dbReference type="ARBA" id="ARBA00023163"/>
    </source>
</evidence>
<keyword evidence="1" id="KW-0805">Transcription regulation</keyword>
<feature type="domain" description="HTH araC/xylS-type" evidence="4">
    <location>
        <begin position="217"/>
        <end position="315"/>
    </location>
</feature>